<dbReference type="InterPro" id="IPR036942">
    <property type="entry name" value="Beta-barrel_TonB_sf"/>
</dbReference>
<proteinExistence type="inferred from homology"/>
<reference evidence="9 10" key="1">
    <citation type="submission" date="2023-11" db="EMBL/GenBank/DDBJ databases">
        <title>MicrobeMod: A computational toolkit for identifying prokaryotic methylation and restriction-modification with nanopore sequencing.</title>
        <authorList>
            <person name="Crits-Christoph A."/>
            <person name="Kang S.C."/>
            <person name="Lee H."/>
            <person name="Ostrov N."/>
        </authorList>
    </citation>
    <scope>NUCLEOTIDE SEQUENCE [LARGE SCALE GENOMIC DNA]</scope>
    <source>
        <strain evidence="9 10">ATCC 25935</strain>
    </source>
</reference>
<dbReference type="NCBIfam" id="TIGR01782">
    <property type="entry name" value="TonB-Xanth-Caul"/>
    <property type="match status" value="1"/>
</dbReference>
<dbReference type="EMBL" id="CP140152">
    <property type="protein sequence ID" value="WQH07347.1"/>
    <property type="molecule type" value="Genomic_DNA"/>
</dbReference>
<dbReference type="InterPro" id="IPR012910">
    <property type="entry name" value="Plug_dom"/>
</dbReference>
<keyword evidence="5" id="KW-0998">Cell outer membrane</keyword>
<gene>
    <name evidence="9" type="ORF">SR858_13710</name>
</gene>
<evidence type="ECO:0000313" key="10">
    <source>
        <dbReference type="Proteomes" id="UP001326110"/>
    </source>
</evidence>
<keyword evidence="4" id="KW-0472">Membrane</keyword>
<evidence type="ECO:0000256" key="3">
    <source>
        <dbReference type="ARBA" id="ARBA00022448"/>
    </source>
</evidence>
<dbReference type="InterPro" id="IPR011662">
    <property type="entry name" value="Secretin/TonB_short_N"/>
</dbReference>
<comment type="subcellular location">
    <subcellularLocation>
        <location evidence="1">Cell outer membrane</location>
    </subcellularLocation>
</comment>
<dbReference type="Pfam" id="PF07660">
    <property type="entry name" value="STN"/>
    <property type="match status" value="1"/>
</dbReference>
<dbReference type="SUPFAM" id="SSF56935">
    <property type="entry name" value="Porins"/>
    <property type="match status" value="1"/>
</dbReference>
<dbReference type="Proteomes" id="UP001326110">
    <property type="component" value="Chromosome"/>
</dbReference>
<name>A0ABZ0Y5L2_9BURK</name>
<sequence>MLVRHGVGAGMVAVAAGAMVVAQPAQAQQQLAVQEQERQQGREGKRTFDIAAGSAAEAVAAFARQAQVNVLASGEQLAGRRTGAVKGAYSIDGALAQLLAGSGLAGKTMPSGAIFITPEAPVRSSQPTTPLPAPPSAAADPARAPAAGDVAPVVVISGTRLAIASAIDLKKNAATVTDSIVAEDVGQFPDKNVGEALSRMTGVQISSDFGEGNQISIRGVQPDLNRIEINGASVLSTADGTRAPDLRELPSELIKSIEVVKGVTADLTEGGIGGTVLIRTNRPLDFKKFTFASTVAAEQNSLRGGVQPRANLLIADQFFDRRLGLMANLVHDKVLTQADRVRNSGWRFLRDWDLSPEKTVPSLNPAAAAVLDRAGCTALASLDRTDCERQWYDYSPSNPRYGILRRDHARTTGELTAQVKFSNALTGYVSYQRFRQASRLHDLNYAADLTSADRLSGAGALPTYDANGVPAGGACVAPSLAATPAGVVVTNHHVTQYVVGDCLSLSGRGGSNAFSIEARDFVQRVDNYYRTAGLTWRRDGWDIDAMLTSADGRYRNDSNYLGLLMNAPGLQVNLDSRGFPHFTFPANGGPDNLSAYTQVQFTYNPVEIDNSEDQLRLHLRYRPQWPLIERVAFGVQGRRQATQRYANGGYVLGAGSDLAGAGDDLAVQSSNVRYTWNYDPLNPAGALRPPVVQSFVDANNEERWVTGAQMRALVGAVRGVSPDFLAGAGLDGFPSNWASASYSAAAPFFDTSGFTHDRVRQAPGSDGAIHPQIPTYQVAERTRAAYVRADYSTAWFGHALEGNLGLRYAGTRTRSLGRQRLFVRTERAAGSAAYDDRLLGTAIVARESRYHDFLPSANAVLWLRPETLLLRAGYGKVMARPSLERLSPNITCVIDSGKPQFGGDGVDKCTAGNPGLQPYRATSTDLSLEWYPGQGNQVSLAYFRKDIDTAIRTGAVVRTDLLQDGTLFDVTTTVNTRGATTKGIELAVRTALSFLPAPLDGFGIDANFTRMGYAYAPGTALVNSLDGSELPFPGMSRTARNLALWYERGPVNARVVYNRRSGYYTGSNDTNSGNPLFVEAAGFLDFKLQLHLTARLSFAFEAKNLTDAHTLTTAGAITRPNEYSWSGRRYFLSAGYAF</sequence>
<dbReference type="SMART" id="SM00965">
    <property type="entry name" value="STN"/>
    <property type="match status" value="1"/>
</dbReference>
<comment type="similarity">
    <text evidence="2">Belongs to the TonB-dependent receptor family.</text>
</comment>
<organism evidence="9 10">
    <name type="scientific">Duganella zoogloeoides</name>
    <dbReference type="NCBI Taxonomy" id="75659"/>
    <lineage>
        <taxon>Bacteria</taxon>
        <taxon>Pseudomonadati</taxon>
        <taxon>Pseudomonadota</taxon>
        <taxon>Betaproteobacteria</taxon>
        <taxon>Burkholderiales</taxon>
        <taxon>Oxalobacteraceae</taxon>
        <taxon>Telluria group</taxon>
        <taxon>Duganella</taxon>
    </lineage>
</organism>
<evidence type="ECO:0000313" key="9">
    <source>
        <dbReference type="EMBL" id="WQH07347.1"/>
    </source>
</evidence>
<dbReference type="Gene3D" id="3.55.50.30">
    <property type="match status" value="1"/>
</dbReference>
<accession>A0ABZ0Y5L2</accession>
<dbReference type="RefSeq" id="WP_154820123.1">
    <property type="nucleotide sequence ID" value="NZ_CP140152.1"/>
</dbReference>
<feature type="domain" description="Secretin/TonB short N-terminal" evidence="8">
    <location>
        <begin position="68"/>
        <end position="119"/>
    </location>
</feature>
<dbReference type="Pfam" id="PF07715">
    <property type="entry name" value="Plug"/>
    <property type="match status" value="1"/>
</dbReference>
<dbReference type="Gene3D" id="2.170.130.10">
    <property type="entry name" value="TonB-dependent receptor, plug domain"/>
    <property type="match status" value="1"/>
</dbReference>
<dbReference type="PANTHER" id="PTHR40980">
    <property type="entry name" value="PLUG DOMAIN-CONTAINING PROTEIN"/>
    <property type="match status" value="1"/>
</dbReference>
<evidence type="ECO:0000256" key="6">
    <source>
        <dbReference type="SAM" id="MobiDB-lite"/>
    </source>
</evidence>
<evidence type="ECO:0000256" key="7">
    <source>
        <dbReference type="SAM" id="SignalP"/>
    </source>
</evidence>
<evidence type="ECO:0000259" key="8">
    <source>
        <dbReference type="SMART" id="SM00965"/>
    </source>
</evidence>
<dbReference type="Gene3D" id="2.40.170.20">
    <property type="entry name" value="TonB-dependent receptor, beta-barrel domain"/>
    <property type="match status" value="1"/>
</dbReference>
<evidence type="ECO:0000256" key="2">
    <source>
        <dbReference type="ARBA" id="ARBA00009810"/>
    </source>
</evidence>
<keyword evidence="9" id="KW-0675">Receptor</keyword>
<evidence type="ECO:0000256" key="4">
    <source>
        <dbReference type="ARBA" id="ARBA00023136"/>
    </source>
</evidence>
<dbReference type="InterPro" id="IPR010104">
    <property type="entry name" value="TonB_rcpt_bac"/>
</dbReference>
<evidence type="ECO:0000256" key="1">
    <source>
        <dbReference type="ARBA" id="ARBA00004442"/>
    </source>
</evidence>
<keyword evidence="7" id="KW-0732">Signal</keyword>
<feature type="signal peptide" evidence="7">
    <location>
        <begin position="1"/>
        <end position="27"/>
    </location>
</feature>
<dbReference type="GeneID" id="43165859"/>
<evidence type="ECO:0000256" key="5">
    <source>
        <dbReference type="ARBA" id="ARBA00023237"/>
    </source>
</evidence>
<feature type="chain" id="PRO_5046291004" evidence="7">
    <location>
        <begin position="28"/>
        <end position="1138"/>
    </location>
</feature>
<keyword evidence="3" id="KW-0813">Transport</keyword>
<protein>
    <submittedName>
        <fullName evidence="9">TonB-dependent receptor</fullName>
    </submittedName>
</protein>
<feature type="region of interest" description="Disordered" evidence="6">
    <location>
        <begin position="121"/>
        <end position="143"/>
    </location>
</feature>
<dbReference type="PANTHER" id="PTHR40980:SF3">
    <property type="entry name" value="TONB-DEPENDENT RECEPTOR-LIKE BETA-BARREL DOMAIN-CONTAINING PROTEIN"/>
    <property type="match status" value="1"/>
</dbReference>
<dbReference type="InterPro" id="IPR037066">
    <property type="entry name" value="Plug_dom_sf"/>
</dbReference>
<keyword evidence="10" id="KW-1185">Reference proteome</keyword>